<keyword evidence="2" id="KW-1185">Reference proteome</keyword>
<dbReference type="AlphaFoldDB" id="A0A4R5QIT1"/>
<dbReference type="InterPro" id="IPR046734">
    <property type="entry name" value="DUF6626"/>
</dbReference>
<dbReference type="RefSeq" id="WP_133288066.1">
    <property type="nucleotide sequence ID" value="NZ_SMSJ01000006.1"/>
</dbReference>
<dbReference type="Proteomes" id="UP000295096">
    <property type="component" value="Unassembled WGS sequence"/>
</dbReference>
<proteinExistence type="predicted"/>
<dbReference type="Pfam" id="PF20331">
    <property type="entry name" value="DUF6626"/>
    <property type="match status" value="1"/>
</dbReference>
<dbReference type="OrthoDB" id="7358060at2"/>
<protein>
    <submittedName>
        <fullName evidence="1">Uncharacterized protein</fullName>
    </submittedName>
</protein>
<evidence type="ECO:0000313" key="1">
    <source>
        <dbReference type="EMBL" id="TDH63304.1"/>
    </source>
</evidence>
<sequence>MILENAYNTLRRLGFLKNHATFSTEFLNMGARYYDHIICSRRPASFAALLSLFVRVKAVADGSTTVQASEMDALASAIWAELEGRSCALLPARRKKSFPAGPAV</sequence>
<comment type="caution">
    <text evidence="1">The sequence shown here is derived from an EMBL/GenBank/DDBJ whole genome shotgun (WGS) entry which is preliminary data.</text>
</comment>
<organism evidence="1 2">
    <name type="scientific">Dankookia rubra</name>
    <dbReference type="NCBI Taxonomy" id="1442381"/>
    <lineage>
        <taxon>Bacteria</taxon>
        <taxon>Pseudomonadati</taxon>
        <taxon>Pseudomonadota</taxon>
        <taxon>Alphaproteobacteria</taxon>
        <taxon>Acetobacterales</taxon>
        <taxon>Roseomonadaceae</taxon>
        <taxon>Dankookia</taxon>
    </lineage>
</organism>
<dbReference type="EMBL" id="SMSJ01000006">
    <property type="protein sequence ID" value="TDH63304.1"/>
    <property type="molecule type" value="Genomic_DNA"/>
</dbReference>
<accession>A0A4R5QIT1</accession>
<evidence type="ECO:0000313" key="2">
    <source>
        <dbReference type="Proteomes" id="UP000295096"/>
    </source>
</evidence>
<reference evidence="1 2" key="1">
    <citation type="journal article" date="2016" name="J. Microbiol.">
        <title>Dankookia rubra gen. nov., sp. nov., an alphaproteobacterium isolated from sediment of a shallow stream.</title>
        <authorList>
            <person name="Kim W.H."/>
            <person name="Kim D.H."/>
            <person name="Kang K."/>
            <person name="Ahn T.Y."/>
        </authorList>
    </citation>
    <scope>NUCLEOTIDE SEQUENCE [LARGE SCALE GENOMIC DNA]</scope>
    <source>
        <strain evidence="1 2">JCM30602</strain>
    </source>
</reference>
<gene>
    <name evidence="1" type="ORF">E2C06_08010</name>
</gene>
<name>A0A4R5QIT1_9PROT</name>